<dbReference type="Gene3D" id="3.10.290.10">
    <property type="entry name" value="RNA-binding S4 domain"/>
    <property type="match status" value="1"/>
</dbReference>
<evidence type="ECO:0000259" key="2">
    <source>
        <dbReference type="SMART" id="SM00363"/>
    </source>
</evidence>
<dbReference type="InterPro" id="IPR002942">
    <property type="entry name" value="S4_RNA-bd"/>
</dbReference>
<evidence type="ECO:0000256" key="1">
    <source>
        <dbReference type="PROSITE-ProRule" id="PRU00182"/>
    </source>
</evidence>
<evidence type="ECO:0000313" key="4">
    <source>
        <dbReference type="Proteomes" id="UP000780875"/>
    </source>
</evidence>
<proteinExistence type="predicted"/>
<reference evidence="3 4" key="1">
    <citation type="submission" date="2021-09" db="EMBL/GenBank/DDBJ databases">
        <title>Whole genome sequence of Nocardioides sp. GBK3QG-3.</title>
        <authorList>
            <person name="Tuo L."/>
        </authorList>
    </citation>
    <scope>NUCLEOTIDE SEQUENCE [LARGE SCALE GENOMIC DNA]</scope>
    <source>
        <strain evidence="3 4">GBK3QG-3</strain>
    </source>
</reference>
<dbReference type="SUPFAM" id="SSF55174">
    <property type="entry name" value="Alpha-L RNA-binding motif"/>
    <property type="match status" value="1"/>
</dbReference>
<dbReference type="InterPro" id="IPR036986">
    <property type="entry name" value="S4_RNA-bd_sf"/>
</dbReference>
<name>A0ABS7UHU3_9ACTN</name>
<keyword evidence="4" id="KW-1185">Reference proteome</keyword>
<dbReference type="PROSITE" id="PS50889">
    <property type="entry name" value="S4"/>
    <property type="match status" value="1"/>
</dbReference>
<sequence>MAEPYDVPIRDESIRLGQFLKLANLVESGAEAKPLIQEGKVSVNGEVDTRRGRQLVAGDVVSVAGTGQAARVADEATFEDNLPW</sequence>
<dbReference type="Proteomes" id="UP000780875">
    <property type="component" value="Unassembled WGS sequence"/>
</dbReference>
<dbReference type="Pfam" id="PF13275">
    <property type="entry name" value="S4_2"/>
    <property type="match status" value="1"/>
</dbReference>
<organism evidence="3 4">
    <name type="scientific">Nocardioides mangrovi</name>
    <dbReference type="NCBI Taxonomy" id="2874580"/>
    <lineage>
        <taxon>Bacteria</taxon>
        <taxon>Bacillati</taxon>
        <taxon>Actinomycetota</taxon>
        <taxon>Actinomycetes</taxon>
        <taxon>Propionibacteriales</taxon>
        <taxon>Nocardioidaceae</taxon>
        <taxon>Nocardioides</taxon>
    </lineage>
</organism>
<dbReference type="CDD" id="cd00165">
    <property type="entry name" value="S4"/>
    <property type="match status" value="1"/>
</dbReference>
<keyword evidence="1" id="KW-0694">RNA-binding</keyword>
<dbReference type="RefSeq" id="WP_224124962.1">
    <property type="nucleotide sequence ID" value="NZ_JAIQZJ010000016.1"/>
</dbReference>
<dbReference type="EMBL" id="JAIQZJ010000016">
    <property type="protein sequence ID" value="MBZ5740604.1"/>
    <property type="molecule type" value="Genomic_DNA"/>
</dbReference>
<dbReference type="SMART" id="SM00363">
    <property type="entry name" value="S4"/>
    <property type="match status" value="1"/>
</dbReference>
<comment type="caution">
    <text evidence="3">The sequence shown here is derived from an EMBL/GenBank/DDBJ whole genome shotgun (WGS) entry which is preliminary data.</text>
</comment>
<evidence type="ECO:0000313" key="3">
    <source>
        <dbReference type="EMBL" id="MBZ5740604.1"/>
    </source>
</evidence>
<protein>
    <submittedName>
        <fullName evidence="3">RNA-binding S4 domain-containing protein</fullName>
    </submittedName>
</protein>
<feature type="domain" description="RNA-binding S4" evidence="2">
    <location>
        <begin position="14"/>
        <end position="77"/>
    </location>
</feature>
<accession>A0ABS7UHU3</accession>
<gene>
    <name evidence="3" type="ORF">K8U61_20705</name>
</gene>